<dbReference type="InterPro" id="IPR000731">
    <property type="entry name" value="SSD"/>
</dbReference>
<dbReference type="SUPFAM" id="SSF82866">
    <property type="entry name" value="Multidrug efflux transporter AcrB transmembrane domain"/>
    <property type="match status" value="2"/>
</dbReference>
<feature type="domain" description="SSD" evidence="8">
    <location>
        <begin position="585"/>
        <end position="721"/>
    </location>
</feature>
<feature type="transmembrane region" description="Helical" evidence="7">
    <location>
        <begin position="696"/>
        <end position="715"/>
    </location>
</feature>
<evidence type="ECO:0000313" key="9">
    <source>
        <dbReference type="EMBL" id="MBJ6362729.1"/>
    </source>
</evidence>
<feature type="transmembrane region" description="Helical" evidence="7">
    <location>
        <begin position="626"/>
        <end position="648"/>
    </location>
</feature>
<feature type="transmembrane region" description="Helical" evidence="7">
    <location>
        <begin position="337"/>
        <end position="360"/>
    </location>
</feature>
<evidence type="ECO:0000256" key="2">
    <source>
        <dbReference type="ARBA" id="ARBA00010157"/>
    </source>
</evidence>
<keyword evidence="4 7" id="KW-0812">Transmembrane</keyword>
<keyword evidence="3" id="KW-1003">Cell membrane</keyword>
<dbReference type="AlphaFoldDB" id="A0A934J3R4"/>
<feature type="transmembrane region" description="Helical" evidence="7">
    <location>
        <begin position="408"/>
        <end position="428"/>
    </location>
</feature>
<feature type="transmembrane region" description="Helical" evidence="7">
    <location>
        <begin position="590"/>
        <end position="614"/>
    </location>
</feature>
<feature type="transmembrane region" description="Helical" evidence="7">
    <location>
        <begin position="304"/>
        <end position="325"/>
    </location>
</feature>
<feature type="transmembrane region" description="Helical" evidence="7">
    <location>
        <begin position="669"/>
        <end position="690"/>
    </location>
</feature>
<dbReference type="EMBL" id="JAELUP010000089">
    <property type="protein sequence ID" value="MBJ6362729.1"/>
    <property type="molecule type" value="Genomic_DNA"/>
</dbReference>
<dbReference type="InterPro" id="IPR004869">
    <property type="entry name" value="MMPL_dom"/>
</dbReference>
<name>A0A934J3R4_9BACL</name>
<evidence type="ECO:0000256" key="3">
    <source>
        <dbReference type="ARBA" id="ARBA00022475"/>
    </source>
</evidence>
<dbReference type="Gene3D" id="1.20.1640.10">
    <property type="entry name" value="Multidrug efflux transporter AcrB transmembrane domain"/>
    <property type="match status" value="2"/>
</dbReference>
<comment type="caution">
    <text evidence="9">The sequence shown here is derived from an EMBL/GenBank/DDBJ whole genome shotgun (WGS) entry which is preliminary data.</text>
</comment>
<feature type="transmembrane region" description="Helical" evidence="7">
    <location>
        <begin position="228"/>
        <end position="249"/>
    </location>
</feature>
<dbReference type="InterPro" id="IPR050545">
    <property type="entry name" value="Mycobact_MmpL"/>
</dbReference>
<feature type="transmembrane region" description="Helical" evidence="7">
    <location>
        <begin position="261"/>
        <end position="283"/>
    </location>
</feature>
<feature type="transmembrane region" description="Helical" evidence="7">
    <location>
        <begin position="564"/>
        <end position="583"/>
    </location>
</feature>
<organism evidence="9 10">
    <name type="scientific">Paenibacillus roseus</name>
    <dbReference type="NCBI Taxonomy" id="2798579"/>
    <lineage>
        <taxon>Bacteria</taxon>
        <taxon>Bacillati</taxon>
        <taxon>Bacillota</taxon>
        <taxon>Bacilli</taxon>
        <taxon>Bacillales</taxon>
        <taxon>Paenibacillaceae</taxon>
        <taxon>Paenibacillus</taxon>
    </lineage>
</organism>
<accession>A0A934J3R4</accession>
<evidence type="ECO:0000256" key="4">
    <source>
        <dbReference type="ARBA" id="ARBA00022692"/>
    </source>
</evidence>
<gene>
    <name evidence="9" type="ORF">JFN88_16035</name>
</gene>
<keyword evidence="10" id="KW-1185">Reference proteome</keyword>
<comment type="subcellular location">
    <subcellularLocation>
        <location evidence="1">Cell membrane</location>
        <topology evidence="1">Multi-pass membrane protein</topology>
    </subcellularLocation>
</comment>
<feature type="transmembrane region" description="Helical" evidence="7">
    <location>
        <begin position="203"/>
        <end position="221"/>
    </location>
</feature>
<reference evidence="9" key="1">
    <citation type="submission" date="2020-12" db="EMBL/GenBank/DDBJ databases">
        <authorList>
            <person name="Huq M.A."/>
        </authorList>
    </citation>
    <scope>NUCLEOTIDE SEQUENCE</scope>
    <source>
        <strain evidence="9">MAHUQ-46</strain>
    </source>
</reference>
<keyword evidence="6 7" id="KW-0472">Membrane</keyword>
<comment type="similarity">
    <text evidence="2">Belongs to the resistance-nodulation-cell division (RND) (TC 2.A.6) family. MmpL subfamily.</text>
</comment>
<evidence type="ECO:0000256" key="6">
    <source>
        <dbReference type="ARBA" id="ARBA00023136"/>
    </source>
</evidence>
<proteinExistence type="inferred from homology"/>
<sequence length="743" mass="80666">MEDWIMPEKWSSLVIGTRSRWITLIVWTVLAVLLTVLLPPVKEQERNNAPNLETNSPSVLAERLIKEQFPDSSGVPALVVWHRESGLTADDYALIQKLSASLEKAPLEAQGTVVPLHKFPPQALRQMSSADASTFVQPILFQENTATEMLKESLVDFQERTRNEDGSDPFSADIRDGNSLNARISGPVGISIDATELFRGADVSLLIATVLLVLVLLLLIYRSPILAIIPLIGVGFAYLVTSPLLGWMAREGWITVDGQAISIMTVLLFGAGTDYCLFFISHFRQELRREADKRVALRRAFKDASGAIAMSGFTVVLSLFALLAAKYGAFHRFAVPFSLSIFIMGLASLTLVPALLAIIGRGAFFPFIPRTEAMELEHARKKGKIYKPHKQQGRIGAATGRLVVSRPWTVVIVCVALLGGLAGFAPQIKFTYDLLSSFPKDMPSREGFALISEAYEPGDLAPVTVVVQTDNKPVEIGNLLGGQSFIGHVPEPVASRSDPNLLAYKLSLSINPYSQEAMDYIPELRSVVEKGLTDAGIADAAQKVWIGGQTAAQYDTEQLTIRDMSVIMPLVIVLIMLLLLAYLRSITAMLYLIGTVVLSYGSALGLGWIILHYVMGADAIQGAIPLYAFAFLVALGEDYNIFMISSIWSKRKTMPLAQAIREGVAETGGVITSAGLILAATFAVLATLPIQVLVQFGLITAIGVLLDTFVVRPFLVPAITALLGKAAFWPGKAELVEEPSAQT</sequence>
<evidence type="ECO:0000256" key="7">
    <source>
        <dbReference type="SAM" id="Phobius"/>
    </source>
</evidence>
<dbReference type="PANTHER" id="PTHR33406:SF6">
    <property type="entry name" value="MEMBRANE PROTEIN YDGH-RELATED"/>
    <property type="match status" value="1"/>
</dbReference>
<dbReference type="Pfam" id="PF03176">
    <property type="entry name" value="MMPL"/>
    <property type="match status" value="2"/>
</dbReference>
<dbReference type="PROSITE" id="PS50156">
    <property type="entry name" value="SSD"/>
    <property type="match status" value="1"/>
</dbReference>
<protein>
    <submittedName>
        <fullName evidence="9">MMPL family transporter</fullName>
    </submittedName>
</protein>
<dbReference type="Proteomes" id="UP000640274">
    <property type="component" value="Unassembled WGS sequence"/>
</dbReference>
<dbReference type="GO" id="GO:0005886">
    <property type="term" value="C:plasma membrane"/>
    <property type="evidence" value="ECO:0007669"/>
    <property type="project" value="UniProtKB-SubCell"/>
</dbReference>
<evidence type="ECO:0000259" key="8">
    <source>
        <dbReference type="PROSITE" id="PS50156"/>
    </source>
</evidence>
<dbReference type="PANTHER" id="PTHR33406">
    <property type="entry name" value="MEMBRANE PROTEIN MJ1562-RELATED"/>
    <property type="match status" value="1"/>
</dbReference>
<evidence type="ECO:0000313" key="10">
    <source>
        <dbReference type="Proteomes" id="UP000640274"/>
    </source>
</evidence>
<feature type="transmembrane region" description="Helical" evidence="7">
    <location>
        <begin position="21"/>
        <end position="41"/>
    </location>
</feature>
<evidence type="ECO:0000256" key="1">
    <source>
        <dbReference type="ARBA" id="ARBA00004651"/>
    </source>
</evidence>
<keyword evidence="5 7" id="KW-1133">Transmembrane helix</keyword>
<evidence type="ECO:0000256" key="5">
    <source>
        <dbReference type="ARBA" id="ARBA00022989"/>
    </source>
</evidence>